<comment type="caution">
    <text evidence="1">The sequence shown here is derived from an EMBL/GenBank/DDBJ whole genome shotgun (WGS) entry which is preliminary data.</text>
</comment>
<name>A0ABR6W6Q8_9BACT</name>
<sequence>MTVAVAQLGARMNYAVPRIAAQYDLLHTCYTDFYSGNVPFNWLGYVPGLDRLPLHRLTTRHHPLLPSRKVVHFPSFGLTYPYRQHRSRTQEERLMHFIDGGRYFNHQIIRHLQKRPLPDTLYTFNSAGLELIRFAKENGMRTIHEQTIVNHRVERELIRQEQKRFPVWQEGGLFGPYSDAYAEREEAEQQLADELICGSTFVQQHTLRPNQTHLVPYGVEGGPVLDRPRPRRSPHGSLRVLVVGSVDLRKGCMYTLEAARQLRGRAKFCLVGDYSRAPQLVVDQLRQHVELVGVVPRYQVADYYCRADVCLLPSVCEGSATVTYEALQQGLPQIVTASTGSLIEHGREGFIVPAGKVSAIVSAIDQLASDEPVRLAMAGQALKTAREARIEAYAARLIHYLRAGQ</sequence>
<protein>
    <submittedName>
        <fullName evidence="1">Glycosyltransferase involved in cell wall biosynthesis</fullName>
    </submittedName>
</protein>
<keyword evidence="2" id="KW-1185">Reference proteome</keyword>
<evidence type="ECO:0000313" key="2">
    <source>
        <dbReference type="Proteomes" id="UP000700732"/>
    </source>
</evidence>
<reference evidence="1 2" key="1">
    <citation type="submission" date="2019-06" db="EMBL/GenBank/DDBJ databases">
        <title>Spirosoma utsteinense sp. nov. isolated from Antarctic ice-free soils.</title>
        <authorList>
            <person name="Tahon G."/>
        </authorList>
    </citation>
    <scope>NUCLEOTIDE SEQUENCE [LARGE SCALE GENOMIC DNA]</scope>
    <source>
        <strain evidence="1 2">LMG 31447</strain>
    </source>
</reference>
<dbReference type="EMBL" id="VFIA01000015">
    <property type="protein sequence ID" value="MBC3792269.1"/>
    <property type="molecule type" value="Genomic_DNA"/>
</dbReference>
<dbReference type="RefSeq" id="WP_186738055.1">
    <property type="nucleotide sequence ID" value="NZ_VFIA01000015.1"/>
</dbReference>
<dbReference type="PANTHER" id="PTHR12526:SF623">
    <property type="entry name" value="WABG"/>
    <property type="match status" value="1"/>
</dbReference>
<organism evidence="1 2">
    <name type="scientific">Spirosoma utsteinense</name>
    <dbReference type="NCBI Taxonomy" id="2585773"/>
    <lineage>
        <taxon>Bacteria</taxon>
        <taxon>Pseudomonadati</taxon>
        <taxon>Bacteroidota</taxon>
        <taxon>Cytophagia</taxon>
        <taxon>Cytophagales</taxon>
        <taxon>Cytophagaceae</taxon>
        <taxon>Spirosoma</taxon>
    </lineage>
</organism>
<dbReference type="Gene3D" id="3.40.50.2000">
    <property type="entry name" value="Glycogen Phosphorylase B"/>
    <property type="match status" value="2"/>
</dbReference>
<accession>A0ABR6W6Q8</accession>
<dbReference type="Pfam" id="PF13692">
    <property type="entry name" value="Glyco_trans_1_4"/>
    <property type="match status" value="1"/>
</dbReference>
<proteinExistence type="predicted"/>
<dbReference type="CDD" id="cd03801">
    <property type="entry name" value="GT4_PimA-like"/>
    <property type="match status" value="1"/>
</dbReference>
<gene>
    <name evidence="1" type="ORF">FH603_2780</name>
</gene>
<evidence type="ECO:0000313" key="1">
    <source>
        <dbReference type="EMBL" id="MBC3792269.1"/>
    </source>
</evidence>
<dbReference type="Proteomes" id="UP000700732">
    <property type="component" value="Unassembled WGS sequence"/>
</dbReference>
<dbReference type="PANTHER" id="PTHR12526">
    <property type="entry name" value="GLYCOSYLTRANSFERASE"/>
    <property type="match status" value="1"/>
</dbReference>
<dbReference type="SUPFAM" id="SSF53756">
    <property type="entry name" value="UDP-Glycosyltransferase/glycogen phosphorylase"/>
    <property type="match status" value="1"/>
</dbReference>